<comment type="function">
    <text evidence="5">Repressor of the lactose catabolism operon. Galactose-6-phosphate is the inducer.</text>
</comment>
<accession>A0A7S7M856</accession>
<proteinExistence type="predicted"/>
<keyword evidence="4" id="KW-0804">Transcription</keyword>
<dbReference type="PROSITE" id="PS51000">
    <property type="entry name" value="HTH_DEOR_2"/>
    <property type="match status" value="1"/>
</dbReference>
<evidence type="ECO:0000256" key="2">
    <source>
        <dbReference type="ARBA" id="ARBA00022491"/>
    </source>
</evidence>
<dbReference type="InterPro" id="IPR001034">
    <property type="entry name" value="DeoR_HTH"/>
</dbReference>
<dbReference type="InterPro" id="IPR037171">
    <property type="entry name" value="NagB/RpiA_transferase-like"/>
</dbReference>
<reference evidence="7 8" key="1">
    <citation type="submission" date="2020-10" db="EMBL/GenBank/DDBJ databases">
        <title>Olsenella immobilis sp.nov., isolated from the mud in a fermentation cellar used for the production of Chinese strong-flavoured liquor.</title>
        <authorList>
            <person name="Lu L."/>
        </authorList>
    </citation>
    <scope>NUCLEOTIDE SEQUENCE [LARGE SCALE GENOMIC DNA]</scope>
    <source>
        <strain evidence="7 8">LZLJ-2</strain>
    </source>
</reference>
<dbReference type="PANTHER" id="PTHR30363:SF4">
    <property type="entry name" value="GLYCEROL-3-PHOSPHATE REGULON REPRESSOR"/>
    <property type="match status" value="1"/>
</dbReference>
<name>A0A7S7M856_9ACTN</name>
<evidence type="ECO:0000313" key="7">
    <source>
        <dbReference type="EMBL" id="QOY60446.1"/>
    </source>
</evidence>
<keyword evidence="8" id="KW-1185">Reference proteome</keyword>
<dbReference type="InterPro" id="IPR036388">
    <property type="entry name" value="WH-like_DNA-bd_sf"/>
</dbReference>
<evidence type="ECO:0000256" key="1">
    <source>
        <dbReference type="ARBA" id="ARBA00021390"/>
    </source>
</evidence>
<dbReference type="Gene3D" id="1.10.10.10">
    <property type="entry name" value="Winged helix-like DNA-binding domain superfamily/Winged helix DNA-binding domain"/>
    <property type="match status" value="1"/>
</dbReference>
<dbReference type="GO" id="GO:0003700">
    <property type="term" value="F:DNA-binding transcription factor activity"/>
    <property type="evidence" value="ECO:0007669"/>
    <property type="project" value="InterPro"/>
</dbReference>
<sequence>MFLKERQAKIIELINAEGRVTVADLAQRFSVTEDCIRKDLKQLNAQGALKKVYGGALSVASAPDRNVSKRVGSHIAEKRVIAEKALEQIASGDTIFLDVSTTNLALAELLAKGSKQVFVVSNMMEILRTLATNPALTVLGTGGSVNTELDGFIGTMALACLKPMRFDKVFLGGLGVDLETGDVTTYVWDDAMIKQLVIANSRRSFLVVDEHKFGIGGNYVYASVSSFDALITDRPSTKLRAQIKDLGSIVI</sequence>
<dbReference type="InterPro" id="IPR014036">
    <property type="entry name" value="DeoR-like_C"/>
</dbReference>
<dbReference type="RefSeq" id="WP_194370900.1">
    <property type="nucleotide sequence ID" value="NZ_CP063767.1"/>
</dbReference>
<protein>
    <recommendedName>
        <fullName evidence="1">Lactose phosphotransferase system repressor</fullName>
    </recommendedName>
</protein>
<dbReference type="KEGG" id="tio:INP52_08580"/>
<gene>
    <name evidence="7" type="ORF">INP52_08580</name>
</gene>
<keyword evidence="3" id="KW-0805">Transcription regulation</keyword>
<evidence type="ECO:0000256" key="5">
    <source>
        <dbReference type="ARBA" id="ARBA00024937"/>
    </source>
</evidence>
<dbReference type="AlphaFoldDB" id="A0A7S7M856"/>
<dbReference type="SUPFAM" id="SSF46785">
    <property type="entry name" value="Winged helix' DNA-binding domain"/>
    <property type="match status" value="1"/>
</dbReference>
<evidence type="ECO:0000259" key="6">
    <source>
        <dbReference type="PROSITE" id="PS51000"/>
    </source>
</evidence>
<dbReference type="EMBL" id="CP063767">
    <property type="protein sequence ID" value="QOY60446.1"/>
    <property type="molecule type" value="Genomic_DNA"/>
</dbReference>
<evidence type="ECO:0000313" key="8">
    <source>
        <dbReference type="Proteomes" id="UP000593735"/>
    </source>
</evidence>
<keyword evidence="2" id="KW-0678">Repressor</keyword>
<organism evidence="7 8">
    <name type="scientific">Thermophilibacter immobilis</name>
    <dbReference type="NCBI Taxonomy" id="2779519"/>
    <lineage>
        <taxon>Bacteria</taxon>
        <taxon>Bacillati</taxon>
        <taxon>Actinomycetota</taxon>
        <taxon>Coriobacteriia</taxon>
        <taxon>Coriobacteriales</taxon>
        <taxon>Atopobiaceae</taxon>
        <taxon>Thermophilibacter</taxon>
    </lineage>
</organism>
<dbReference type="SMART" id="SM00420">
    <property type="entry name" value="HTH_DEOR"/>
    <property type="match status" value="1"/>
</dbReference>
<dbReference type="PANTHER" id="PTHR30363">
    <property type="entry name" value="HTH-TYPE TRANSCRIPTIONAL REGULATOR SRLR-RELATED"/>
    <property type="match status" value="1"/>
</dbReference>
<evidence type="ECO:0000256" key="4">
    <source>
        <dbReference type="ARBA" id="ARBA00023163"/>
    </source>
</evidence>
<dbReference type="SMART" id="SM01134">
    <property type="entry name" value="DeoRC"/>
    <property type="match status" value="1"/>
</dbReference>
<dbReference type="Pfam" id="PF00455">
    <property type="entry name" value="DeoRC"/>
    <property type="match status" value="1"/>
</dbReference>
<feature type="domain" description="HTH deoR-type" evidence="6">
    <location>
        <begin position="3"/>
        <end position="58"/>
    </location>
</feature>
<dbReference type="Pfam" id="PF08220">
    <property type="entry name" value="HTH_DeoR"/>
    <property type="match status" value="1"/>
</dbReference>
<dbReference type="SUPFAM" id="SSF100950">
    <property type="entry name" value="NagB/RpiA/CoA transferase-like"/>
    <property type="match status" value="1"/>
</dbReference>
<dbReference type="PRINTS" id="PR00037">
    <property type="entry name" value="HTHLACR"/>
</dbReference>
<dbReference type="InterPro" id="IPR036390">
    <property type="entry name" value="WH_DNA-bd_sf"/>
</dbReference>
<dbReference type="Proteomes" id="UP000593735">
    <property type="component" value="Chromosome"/>
</dbReference>
<evidence type="ECO:0000256" key="3">
    <source>
        <dbReference type="ARBA" id="ARBA00023015"/>
    </source>
</evidence>
<dbReference type="InterPro" id="IPR050313">
    <property type="entry name" value="Carb_Metab_HTH_regulators"/>
</dbReference>